<organism evidence="2 3">
    <name type="scientific">Rivibacter subsaxonicus</name>
    <dbReference type="NCBI Taxonomy" id="457575"/>
    <lineage>
        <taxon>Bacteria</taxon>
        <taxon>Pseudomonadati</taxon>
        <taxon>Pseudomonadota</taxon>
        <taxon>Betaproteobacteria</taxon>
        <taxon>Burkholderiales</taxon>
        <taxon>Rivibacter</taxon>
    </lineage>
</organism>
<evidence type="ECO:0000313" key="3">
    <source>
        <dbReference type="Proteomes" id="UP000293671"/>
    </source>
</evidence>
<keyword evidence="1" id="KW-0472">Membrane</keyword>
<dbReference type="GO" id="GO:0015628">
    <property type="term" value="P:protein secretion by the type II secretion system"/>
    <property type="evidence" value="ECO:0007669"/>
    <property type="project" value="InterPro"/>
</dbReference>
<comment type="caution">
    <text evidence="2">The sequence shown here is derived from an EMBL/GenBank/DDBJ whole genome shotgun (WGS) entry which is preliminary data.</text>
</comment>
<dbReference type="Pfam" id="PF04612">
    <property type="entry name" value="T2SSM"/>
    <property type="match status" value="1"/>
</dbReference>
<protein>
    <submittedName>
        <fullName evidence="2">General secretion pathway protein M</fullName>
    </submittedName>
</protein>
<keyword evidence="3" id="KW-1185">Reference proteome</keyword>
<evidence type="ECO:0000313" key="2">
    <source>
        <dbReference type="EMBL" id="RZU02047.1"/>
    </source>
</evidence>
<accession>A0A4Q7VZ42</accession>
<sequence>MSWQAQLGQKLAPLRARWRALAPRERLWVAMAAGVVGTFVLWLVAVQPAWRTLRTAPAQIDALDAQLQHMQRLAGEARELRAQPVVSPAQAEAALRASTERLGSDNRLTLQGDRATVQLKSVPGPALGTWLAEVRSAARARPVEVTLVRGPAGYSGTVVLALGGRA</sequence>
<dbReference type="InterPro" id="IPR007690">
    <property type="entry name" value="T2SS_GspM"/>
</dbReference>
<evidence type="ECO:0000256" key="1">
    <source>
        <dbReference type="SAM" id="Phobius"/>
    </source>
</evidence>
<feature type="transmembrane region" description="Helical" evidence="1">
    <location>
        <begin position="27"/>
        <end position="50"/>
    </location>
</feature>
<dbReference type="GO" id="GO:0015627">
    <property type="term" value="C:type II protein secretion system complex"/>
    <property type="evidence" value="ECO:0007669"/>
    <property type="project" value="InterPro"/>
</dbReference>
<dbReference type="AlphaFoldDB" id="A0A4Q7VZ42"/>
<dbReference type="EMBL" id="SHKP01000004">
    <property type="protein sequence ID" value="RZU02047.1"/>
    <property type="molecule type" value="Genomic_DNA"/>
</dbReference>
<proteinExistence type="predicted"/>
<dbReference type="RefSeq" id="WP_130429838.1">
    <property type="nucleotide sequence ID" value="NZ_SHKP01000004.1"/>
</dbReference>
<dbReference type="Proteomes" id="UP000293671">
    <property type="component" value="Unassembled WGS sequence"/>
</dbReference>
<reference evidence="2 3" key="1">
    <citation type="submission" date="2019-02" db="EMBL/GenBank/DDBJ databases">
        <title>Genomic Encyclopedia of Type Strains, Phase IV (KMG-IV): sequencing the most valuable type-strain genomes for metagenomic binning, comparative biology and taxonomic classification.</title>
        <authorList>
            <person name="Goeker M."/>
        </authorList>
    </citation>
    <scope>NUCLEOTIDE SEQUENCE [LARGE SCALE GENOMIC DNA]</scope>
    <source>
        <strain evidence="2 3">DSM 19570</strain>
    </source>
</reference>
<keyword evidence="1" id="KW-0812">Transmembrane</keyword>
<gene>
    <name evidence="2" type="ORF">EV670_0065</name>
</gene>
<name>A0A4Q7VZ42_9BURK</name>
<keyword evidence="1" id="KW-1133">Transmembrane helix</keyword>
<dbReference type="OrthoDB" id="8687363at2"/>